<protein>
    <recommendedName>
        <fullName evidence="5">DUF4282 domain-containing protein</fullName>
    </recommendedName>
</protein>
<evidence type="ECO:0000256" key="1">
    <source>
        <dbReference type="SAM" id="MobiDB-lite"/>
    </source>
</evidence>
<evidence type="ECO:0000256" key="2">
    <source>
        <dbReference type="SAM" id="Phobius"/>
    </source>
</evidence>
<feature type="compositionally biased region" description="Low complexity" evidence="1">
    <location>
        <begin position="9"/>
        <end position="21"/>
    </location>
</feature>
<gene>
    <name evidence="3" type="ORF">GCM10025789_00510</name>
</gene>
<feature type="transmembrane region" description="Helical" evidence="2">
    <location>
        <begin position="177"/>
        <end position="202"/>
    </location>
</feature>
<dbReference type="Proteomes" id="UP001501521">
    <property type="component" value="Unassembled WGS sequence"/>
</dbReference>
<evidence type="ECO:0000313" key="3">
    <source>
        <dbReference type="EMBL" id="GAA4888182.1"/>
    </source>
</evidence>
<dbReference type="RefSeq" id="WP_345577240.1">
    <property type="nucleotide sequence ID" value="NZ_BAABLV010000001.1"/>
</dbReference>
<dbReference type="EMBL" id="BAABLV010000001">
    <property type="protein sequence ID" value="GAA4888182.1"/>
    <property type="molecule type" value="Genomic_DNA"/>
</dbReference>
<keyword evidence="2" id="KW-0472">Membrane</keyword>
<comment type="caution">
    <text evidence="3">The sequence shown here is derived from an EMBL/GenBank/DDBJ whole genome shotgun (WGS) entry which is preliminary data.</text>
</comment>
<proteinExistence type="predicted"/>
<feature type="transmembrane region" description="Helical" evidence="2">
    <location>
        <begin position="208"/>
        <end position="230"/>
    </location>
</feature>
<feature type="compositionally biased region" description="Gly residues" evidence="1">
    <location>
        <begin position="138"/>
        <end position="148"/>
    </location>
</feature>
<feature type="compositionally biased region" description="Polar residues" evidence="1">
    <location>
        <begin position="26"/>
        <end position="51"/>
    </location>
</feature>
<feature type="compositionally biased region" description="Low complexity" evidence="1">
    <location>
        <begin position="96"/>
        <end position="137"/>
    </location>
</feature>
<keyword evidence="2" id="KW-1133">Transmembrane helix</keyword>
<organism evidence="3 4">
    <name type="scientific">Tessaracoccus lubricantis</name>
    <dbReference type="NCBI Taxonomy" id="545543"/>
    <lineage>
        <taxon>Bacteria</taxon>
        <taxon>Bacillati</taxon>
        <taxon>Actinomycetota</taxon>
        <taxon>Actinomycetes</taxon>
        <taxon>Propionibacteriales</taxon>
        <taxon>Propionibacteriaceae</taxon>
        <taxon>Tessaracoccus</taxon>
    </lineage>
</organism>
<reference evidence="4" key="1">
    <citation type="journal article" date="2019" name="Int. J. Syst. Evol. Microbiol.">
        <title>The Global Catalogue of Microorganisms (GCM) 10K type strain sequencing project: providing services to taxonomists for standard genome sequencing and annotation.</title>
        <authorList>
            <consortium name="The Broad Institute Genomics Platform"/>
            <consortium name="The Broad Institute Genome Sequencing Center for Infectious Disease"/>
            <person name="Wu L."/>
            <person name="Ma J."/>
        </authorList>
    </citation>
    <scope>NUCLEOTIDE SEQUENCE [LARGE SCALE GENOMIC DNA]</scope>
    <source>
        <strain evidence="4">JCM 19125</strain>
    </source>
</reference>
<keyword evidence="4" id="KW-1185">Reference proteome</keyword>
<sequence length="256" mass="27851">MSNQQWNTGQGEQWPPQQPEGGAHEQPTTQHDWGQQADWTQQGQTSASEWGQPQQPAAAQDWQQAPQQPAANDWQQAHPQPSAGDWHQAQPQQSAQDWNQQGWNQPQQQNWDQQAQQAWEQQQWQGQQAAPQGPGQFPAGGGYAGPWQGGSPVPVAKKPSPFDFGFKSGSLPGTAGTIFLVGTIGIGVWWLFEVIAALTYVFEFPLDFFFALIGEGGLALFAVMLLRAVLEVGVAAVGLLNKPDSTKADADDTTSV</sequence>
<feature type="region of interest" description="Disordered" evidence="1">
    <location>
        <begin position="1"/>
        <end position="155"/>
    </location>
</feature>
<keyword evidence="2" id="KW-0812">Transmembrane</keyword>
<accession>A0ABP9EY12</accession>
<feature type="compositionally biased region" description="Low complexity" evidence="1">
    <location>
        <begin position="52"/>
        <end position="77"/>
    </location>
</feature>
<evidence type="ECO:0000313" key="4">
    <source>
        <dbReference type="Proteomes" id="UP001501521"/>
    </source>
</evidence>
<evidence type="ECO:0008006" key="5">
    <source>
        <dbReference type="Google" id="ProtNLM"/>
    </source>
</evidence>
<name>A0ABP9EY12_9ACTN</name>